<comment type="caution">
    <text evidence="2">The sequence shown here is derived from an EMBL/GenBank/DDBJ whole genome shotgun (WGS) entry which is preliminary data.</text>
</comment>
<dbReference type="Proteomes" id="UP001066276">
    <property type="component" value="Chromosome 10"/>
</dbReference>
<reference evidence="2" key="1">
    <citation type="journal article" date="2022" name="bioRxiv">
        <title>Sequencing and chromosome-scale assembly of the giantPleurodeles waltlgenome.</title>
        <authorList>
            <person name="Brown T."/>
            <person name="Elewa A."/>
            <person name="Iarovenko S."/>
            <person name="Subramanian E."/>
            <person name="Araus A.J."/>
            <person name="Petzold A."/>
            <person name="Susuki M."/>
            <person name="Suzuki K.-i.T."/>
            <person name="Hayashi T."/>
            <person name="Toyoda A."/>
            <person name="Oliveira C."/>
            <person name="Osipova E."/>
            <person name="Leigh N.D."/>
            <person name="Simon A."/>
            <person name="Yun M.H."/>
        </authorList>
    </citation>
    <scope>NUCLEOTIDE SEQUENCE</scope>
    <source>
        <strain evidence="2">20211129_DDA</strain>
        <tissue evidence="2">Liver</tissue>
    </source>
</reference>
<feature type="compositionally biased region" description="Polar residues" evidence="1">
    <location>
        <begin position="218"/>
        <end position="234"/>
    </location>
</feature>
<sequence>MGISHQKVAQSKSDTTDPELRDPCQACKSCRKQADCNSMLVLTFKVPGVACVTYPCCAPEHNGSRSSGDINTRDLERTSNSFLLPLLGYSDMRGKFELKRVIMEIEAGNLEAIAATKECGGHLKLESKIVNGSNVLHSFFTMEMDLCNYDTLSRAELLKLCKQTGLEVDKRAIKLDLQVALRAFEEVLRWQPTSGEDDVDDNEMGDHKQRRRKGTQFRVLNSQESPTQHQQMTRMPQMPRKDQVAVCLPGT</sequence>
<keyword evidence="3" id="KW-1185">Reference proteome</keyword>
<proteinExistence type="predicted"/>
<feature type="region of interest" description="Disordered" evidence="1">
    <location>
        <begin position="1"/>
        <end position="22"/>
    </location>
</feature>
<evidence type="ECO:0000256" key="1">
    <source>
        <dbReference type="SAM" id="MobiDB-lite"/>
    </source>
</evidence>
<dbReference type="EMBL" id="JANPWB010000014">
    <property type="protein sequence ID" value="KAJ1098675.1"/>
    <property type="molecule type" value="Genomic_DNA"/>
</dbReference>
<protein>
    <submittedName>
        <fullName evidence="2">Uncharacterized protein</fullName>
    </submittedName>
</protein>
<feature type="region of interest" description="Disordered" evidence="1">
    <location>
        <begin position="193"/>
        <end position="251"/>
    </location>
</feature>
<name>A0AAV7MER8_PLEWA</name>
<organism evidence="2 3">
    <name type="scientific">Pleurodeles waltl</name>
    <name type="common">Iberian ribbed newt</name>
    <dbReference type="NCBI Taxonomy" id="8319"/>
    <lineage>
        <taxon>Eukaryota</taxon>
        <taxon>Metazoa</taxon>
        <taxon>Chordata</taxon>
        <taxon>Craniata</taxon>
        <taxon>Vertebrata</taxon>
        <taxon>Euteleostomi</taxon>
        <taxon>Amphibia</taxon>
        <taxon>Batrachia</taxon>
        <taxon>Caudata</taxon>
        <taxon>Salamandroidea</taxon>
        <taxon>Salamandridae</taxon>
        <taxon>Pleurodelinae</taxon>
        <taxon>Pleurodeles</taxon>
    </lineage>
</organism>
<accession>A0AAV7MER8</accession>
<evidence type="ECO:0000313" key="2">
    <source>
        <dbReference type="EMBL" id="KAJ1098675.1"/>
    </source>
</evidence>
<dbReference type="AlphaFoldDB" id="A0AAV7MER8"/>
<gene>
    <name evidence="2" type="ORF">NDU88_003782</name>
</gene>
<evidence type="ECO:0000313" key="3">
    <source>
        <dbReference type="Proteomes" id="UP001066276"/>
    </source>
</evidence>